<feature type="compositionally biased region" description="Gly residues" evidence="1">
    <location>
        <begin position="77"/>
        <end position="88"/>
    </location>
</feature>
<dbReference type="EMBL" id="CM029054">
    <property type="protein sequence ID" value="KAG2533928.1"/>
    <property type="molecule type" value="Genomic_DNA"/>
</dbReference>
<proteinExistence type="predicted"/>
<evidence type="ECO:0000313" key="2">
    <source>
        <dbReference type="EMBL" id="KAG2533928.1"/>
    </source>
</evidence>
<feature type="region of interest" description="Disordered" evidence="1">
    <location>
        <begin position="1"/>
        <end position="21"/>
    </location>
</feature>
<comment type="caution">
    <text evidence="2">The sequence shown here is derived from an EMBL/GenBank/DDBJ whole genome shotgun (WGS) entry which is preliminary data.</text>
</comment>
<dbReference type="AlphaFoldDB" id="A0A8T0MBS1"/>
<evidence type="ECO:0000256" key="1">
    <source>
        <dbReference type="SAM" id="MobiDB-lite"/>
    </source>
</evidence>
<organism evidence="2 3">
    <name type="scientific">Panicum virgatum</name>
    <name type="common">Blackwell switchgrass</name>
    <dbReference type="NCBI Taxonomy" id="38727"/>
    <lineage>
        <taxon>Eukaryota</taxon>
        <taxon>Viridiplantae</taxon>
        <taxon>Streptophyta</taxon>
        <taxon>Embryophyta</taxon>
        <taxon>Tracheophyta</taxon>
        <taxon>Spermatophyta</taxon>
        <taxon>Magnoliopsida</taxon>
        <taxon>Liliopsida</taxon>
        <taxon>Poales</taxon>
        <taxon>Poaceae</taxon>
        <taxon>PACMAD clade</taxon>
        <taxon>Panicoideae</taxon>
        <taxon>Panicodae</taxon>
        <taxon>Paniceae</taxon>
        <taxon>Panicinae</taxon>
        <taxon>Panicum</taxon>
        <taxon>Panicum sect. Hiantes</taxon>
    </lineage>
</organism>
<reference evidence="2" key="1">
    <citation type="submission" date="2020-05" db="EMBL/GenBank/DDBJ databases">
        <title>WGS assembly of Panicum virgatum.</title>
        <authorList>
            <person name="Lovell J.T."/>
            <person name="Jenkins J."/>
            <person name="Shu S."/>
            <person name="Juenger T.E."/>
            <person name="Schmutz J."/>
        </authorList>
    </citation>
    <scope>NUCLEOTIDE SEQUENCE</scope>
    <source>
        <strain evidence="2">AP13</strain>
    </source>
</reference>
<keyword evidence="3" id="KW-1185">Reference proteome</keyword>
<gene>
    <name evidence="2" type="ORF">PVAP13_9NG012602</name>
</gene>
<sequence length="104" mass="10481">MEKAGFWQYAPPPPPPLRATRSLGCGLPRSPCARRATADSSVESPPLVVLGAAGRTSGRGSAAYSASATVVAMAKGNGKGRGVRGGAPAGTNKVSPIPFHLNLN</sequence>
<evidence type="ECO:0000313" key="3">
    <source>
        <dbReference type="Proteomes" id="UP000823388"/>
    </source>
</evidence>
<feature type="region of interest" description="Disordered" evidence="1">
    <location>
        <begin position="76"/>
        <end position="104"/>
    </location>
</feature>
<name>A0A8T0MBS1_PANVG</name>
<protein>
    <submittedName>
        <fullName evidence="2">Uncharacterized protein</fullName>
    </submittedName>
</protein>
<dbReference type="Proteomes" id="UP000823388">
    <property type="component" value="Chromosome 9N"/>
</dbReference>
<accession>A0A8T0MBS1</accession>